<dbReference type="AlphaFoldDB" id="A0A371K1T5"/>
<organism evidence="1 2">
    <name type="scientific">Lysobacter silvisoli</name>
    <dbReference type="NCBI Taxonomy" id="2293254"/>
    <lineage>
        <taxon>Bacteria</taxon>
        <taxon>Pseudomonadati</taxon>
        <taxon>Pseudomonadota</taxon>
        <taxon>Gammaproteobacteria</taxon>
        <taxon>Lysobacterales</taxon>
        <taxon>Lysobacteraceae</taxon>
        <taxon>Lysobacter</taxon>
    </lineage>
</organism>
<evidence type="ECO:0000313" key="1">
    <source>
        <dbReference type="EMBL" id="RDZ27889.1"/>
    </source>
</evidence>
<protein>
    <submittedName>
        <fullName evidence="1">Uncharacterized protein</fullName>
    </submittedName>
</protein>
<dbReference type="Proteomes" id="UP000264492">
    <property type="component" value="Unassembled WGS sequence"/>
</dbReference>
<dbReference type="EMBL" id="QTSU01000001">
    <property type="protein sequence ID" value="RDZ27889.1"/>
    <property type="molecule type" value="Genomic_DNA"/>
</dbReference>
<accession>A0A371K1T5</accession>
<comment type="caution">
    <text evidence="1">The sequence shown here is derived from an EMBL/GenBank/DDBJ whole genome shotgun (WGS) entry which is preliminary data.</text>
</comment>
<name>A0A371K1T5_9GAMM</name>
<evidence type="ECO:0000313" key="2">
    <source>
        <dbReference type="Proteomes" id="UP000264492"/>
    </source>
</evidence>
<sequence length="183" mass="20105">MVFAGLAAVSGGAAALDSQGAVRAANRWNALRTGDDIQFDHRASRVLIADLDRDGVDEVVYLLTATCVQANFDCENEVVVMTPLRKGDPRIRISSLDHPETLAKWRQVEQAGYADDASLQVPGEVRALAIVDGRIRVEFDATLKSPTCKRSDRGAAEPCPEPGRYRWTLAWQPGELTRARETR</sequence>
<keyword evidence="2" id="KW-1185">Reference proteome</keyword>
<proteinExistence type="predicted"/>
<reference evidence="1 2" key="1">
    <citation type="submission" date="2018-08" db="EMBL/GenBank/DDBJ databases">
        <title>Lysobacter sp. zong2l5, whole genome shotgun sequence.</title>
        <authorList>
            <person name="Zhang X."/>
            <person name="Feng G."/>
            <person name="Zhu H."/>
        </authorList>
    </citation>
    <scope>NUCLEOTIDE SEQUENCE [LARGE SCALE GENOMIC DNA]</scope>
    <source>
        <strain evidence="2">zong2l5</strain>
    </source>
</reference>
<gene>
    <name evidence="1" type="ORF">DX914_01615</name>
</gene>